<name>A0AAD7HEH6_9AGAR</name>
<comment type="caution">
    <text evidence="2">The sequence shown here is derived from an EMBL/GenBank/DDBJ whole genome shotgun (WGS) entry which is preliminary data.</text>
</comment>
<dbReference type="AlphaFoldDB" id="A0AAD7HEH6"/>
<evidence type="ECO:0000313" key="3">
    <source>
        <dbReference type="Proteomes" id="UP001215598"/>
    </source>
</evidence>
<proteinExistence type="predicted"/>
<feature type="compositionally biased region" description="Polar residues" evidence="1">
    <location>
        <begin position="238"/>
        <end position="251"/>
    </location>
</feature>
<sequence>MVLFGVRPFEGEETIRAFFDAFTKLLQGYHVHNNPLRHLNGPAPEYTYLPTTLPGDGRAGHSQMALTSVISRVYHCYFDGPVKSVSFRLQDMAEVAEPPYLCKYMLLWGHGEHQESIERRDLPKSAVVLFVRRGLQIQSPGTGVTYQREDIELRPFLTSLNFDPDARGHQISSWFNILSSLGQSWPKIDDPQFCFFVLAAEPPSLVRVRHSRPGNPLVGPVVGELQHNLHVHQRDLTEPNQDNQCTSNLGSRSLRGSAPNSTPFVLSMDDLEFLFADEPPLEPDDSENHLGNEPDLPDIPGGADTIREPIHRRNSRYLRDKLSADELVQKVKTVLACMRTEGLNLPIFLDAVCWGDPKCIADATVRYARTALMTSEELPGILERCYNPPRPAGE</sequence>
<evidence type="ECO:0000256" key="1">
    <source>
        <dbReference type="SAM" id="MobiDB-lite"/>
    </source>
</evidence>
<evidence type="ECO:0000313" key="2">
    <source>
        <dbReference type="EMBL" id="KAJ7718801.1"/>
    </source>
</evidence>
<reference evidence="2" key="1">
    <citation type="submission" date="2023-03" db="EMBL/GenBank/DDBJ databases">
        <title>Massive genome expansion in bonnet fungi (Mycena s.s.) driven by repeated elements and novel gene families across ecological guilds.</title>
        <authorList>
            <consortium name="Lawrence Berkeley National Laboratory"/>
            <person name="Harder C.B."/>
            <person name="Miyauchi S."/>
            <person name="Viragh M."/>
            <person name="Kuo A."/>
            <person name="Thoen E."/>
            <person name="Andreopoulos B."/>
            <person name="Lu D."/>
            <person name="Skrede I."/>
            <person name="Drula E."/>
            <person name="Henrissat B."/>
            <person name="Morin E."/>
            <person name="Kohler A."/>
            <person name="Barry K."/>
            <person name="LaButti K."/>
            <person name="Morin E."/>
            <person name="Salamov A."/>
            <person name="Lipzen A."/>
            <person name="Mereny Z."/>
            <person name="Hegedus B."/>
            <person name="Baldrian P."/>
            <person name="Stursova M."/>
            <person name="Weitz H."/>
            <person name="Taylor A."/>
            <person name="Grigoriev I.V."/>
            <person name="Nagy L.G."/>
            <person name="Martin F."/>
            <person name="Kauserud H."/>
        </authorList>
    </citation>
    <scope>NUCLEOTIDE SEQUENCE</scope>
    <source>
        <strain evidence="2">CBHHK182m</strain>
    </source>
</reference>
<keyword evidence="3" id="KW-1185">Reference proteome</keyword>
<feature type="region of interest" description="Disordered" evidence="1">
    <location>
        <begin position="277"/>
        <end position="309"/>
    </location>
</feature>
<organism evidence="2 3">
    <name type="scientific">Mycena metata</name>
    <dbReference type="NCBI Taxonomy" id="1033252"/>
    <lineage>
        <taxon>Eukaryota</taxon>
        <taxon>Fungi</taxon>
        <taxon>Dikarya</taxon>
        <taxon>Basidiomycota</taxon>
        <taxon>Agaricomycotina</taxon>
        <taxon>Agaricomycetes</taxon>
        <taxon>Agaricomycetidae</taxon>
        <taxon>Agaricales</taxon>
        <taxon>Marasmiineae</taxon>
        <taxon>Mycenaceae</taxon>
        <taxon>Mycena</taxon>
    </lineage>
</organism>
<feature type="region of interest" description="Disordered" evidence="1">
    <location>
        <begin position="234"/>
        <end position="258"/>
    </location>
</feature>
<gene>
    <name evidence="2" type="ORF">B0H16DRAFT_1796874</name>
</gene>
<accession>A0AAD7HEH6</accession>
<protein>
    <submittedName>
        <fullName evidence="2">Uncharacterized protein</fullName>
    </submittedName>
</protein>
<dbReference type="Proteomes" id="UP001215598">
    <property type="component" value="Unassembled WGS sequence"/>
</dbReference>
<dbReference type="EMBL" id="JARKIB010000260">
    <property type="protein sequence ID" value="KAJ7718801.1"/>
    <property type="molecule type" value="Genomic_DNA"/>
</dbReference>